<reference evidence="9 10" key="2">
    <citation type="journal article" date="2014" name="PLoS Genet.">
        <title>Phylogenetically driven sequencing of extremely halophilic archaea reveals strategies for static and dynamic osmo-response.</title>
        <authorList>
            <person name="Becker E.A."/>
            <person name="Seitzer P.M."/>
            <person name="Tritt A."/>
            <person name="Larsen D."/>
            <person name="Krusor M."/>
            <person name="Yao A.I."/>
            <person name="Wu D."/>
            <person name="Madern D."/>
            <person name="Eisen J.A."/>
            <person name="Darling A.E."/>
            <person name="Facciotti M.T."/>
        </authorList>
    </citation>
    <scope>NUCLEOTIDE SEQUENCE [LARGE SCALE GENOMIC DNA]</scope>
    <source>
        <strain evidence="10">ATCC 29605 / DSM 3757 / JCM 8879 / NBRC 14742 / NCIMB 2012 / VKM B-1768 / DS2</strain>
    </source>
</reference>
<keyword evidence="2" id="KW-0813">Transport</keyword>
<name>A0A384KVY6_HALVD</name>
<accession>A0A384KVY6</accession>
<dbReference type="InterPro" id="IPR051679">
    <property type="entry name" value="DASS-Related_Transporters"/>
</dbReference>
<comment type="caution">
    <text evidence="9">The sequence shown here is derived from an EMBL/GenBank/DDBJ whole genome shotgun (WGS) entry which is preliminary data.</text>
</comment>
<dbReference type="Pfam" id="PF03600">
    <property type="entry name" value="CitMHS"/>
    <property type="match status" value="1"/>
</dbReference>
<keyword evidence="5 7" id="KW-1133">Transmembrane helix</keyword>
<dbReference type="PANTHER" id="PTHR43652">
    <property type="entry name" value="BASIC AMINO ACID ANTIPORTER YFCC-RELATED"/>
    <property type="match status" value="1"/>
</dbReference>
<evidence type="ECO:0000256" key="7">
    <source>
        <dbReference type="SAM" id="Phobius"/>
    </source>
</evidence>
<sequence>MTSEVADEFIEDNGGLSPTAFRAFAVVAAVIGLAALGVVPIAIAALGGVAAMVSLGCLSASDAYDAVSWNVIFLLAGVIPLGRALQLTGGVALISEFVGVAATYLPVIAVVAAFYLLTGLLANVITPVASVVLLLPVAIDTAFGLGADPFGFALAVTFGGSTAFMTPIGYQTNLMVYGPGGYRFTDYLRVGAPLQLLLAVVTTAGIALIWGV</sequence>
<feature type="transmembrane region" description="Helical" evidence="7">
    <location>
        <begin position="23"/>
        <end position="46"/>
    </location>
</feature>
<dbReference type="PANTHER" id="PTHR43652:SF2">
    <property type="entry name" value="BASIC AMINO ACID ANTIPORTER YFCC-RELATED"/>
    <property type="match status" value="1"/>
</dbReference>
<proteinExistence type="predicted"/>
<gene>
    <name evidence="9" type="ORF">C498_16648</name>
</gene>
<feature type="transmembrane region" description="Helical" evidence="7">
    <location>
        <begin position="124"/>
        <end position="143"/>
    </location>
</feature>
<feature type="transmembrane region" description="Helical" evidence="7">
    <location>
        <begin position="66"/>
        <end position="85"/>
    </location>
</feature>
<dbReference type="GO" id="GO:0005886">
    <property type="term" value="C:plasma membrane"/>
    <property type="evidence" value="ECO:0007669"/>
    <property type="project" value="TreeGrafter"/>
</dbReference>
<dbReference type="KEGG" id="hvo:HVO_0411"/>
<evidence type="ECO:0000256" key="3">
    <source>
        <dbReference type="ARBA" id="ARBA00022692"/>
    </source>
</evidence>
<keyword evidence="3 7" id="KW-0812">Transmembrane</keyword>
<protein>
    <submittedName>
        <fullName evidence="9">Arsenite transport protein C-terminal domain-containing protein</fullName>
    </submittedName>
</protein>
<evidence type="ECO:0000313" key="10">
    <source>
        <dbReference type="Proteomes" id="UP000011532"/>
    </source>
</evidence>
<evidence type="ECO:0000256" key="4">
    <source>
        <dbReference type="ARBA" id="ARBA00022737"/>
    </source>
</evidence>
<keyword evidence="6 7" id="KW-0472">Membrane</keyword>
<evidence type="ECO:0000256" key="1">
    <source>
        <dbReference type="ARBA" id="ARBA00004141"/>
    </source>
</evidence>
<comment type="subcellular location">
    <subcellularLocation>
        <location evidence="1">Membrane</location>
        <topology evidence="1">Multi-pass membrane protein</topology>
    </subcellularLocation>
</comment>
<dbReference type="Proteomes" id="UP000011532">
    <property type="component" value="Unassembled WGS sequence"/>
</dbReference>
<evidence type="ECO:0000256" key="2">
    <source>
        <dbReference type="ARBA" id="ARBA00022448"/>
    </source>
</evidence>
<evidence type="ECO:0000256" key="6">
    <source>
        <dbReference type="ARBA" id="ARBA00023136"/>
    </source>
</evidence>
<feature type="transmembrane region" description="Helical" evidence="7">
    <location>
        <begin position="97"/>
        <end position="118"/>
    </location>
</feature>
<dbReference type="EMBL" id="AOHU01000101">
    <property type="protein sequence ID" value="ELY25751.1"/>
    <property type="molecule type" value="Genomic_DNA"/>
</dbReference>
<dbReference type="GO" id="GO:0055085">
    <property type="term" value="P:transmembrane transport"/>
    <property type="evidence" value="ECO:0007669"/>
    <property type="project" value="InterPro"/>
</dbReference>
<reference evidence="10" key="1">
    <citation type="submission" date="2012-11" db="EMBL/GenBank/DDBJ databases">
        <authorList>
            <person name="Becker E.A."/>
            <person name="Seitzer P."/>
            <person name="Tritt A."/>
            <person name="Larsen D."/>
            <person name="Yao A."/>
            <person name="Wu D."/>
            <person name="Darling A."/>
            <person name="Eisen J.A."/>
            <person name="Facciotti M.T."/>
        </authorList>
    </citation>
    <scope>NUCLEOTIDE SEQUENCE [LARGE SCALE GENOMIC DNA]</scope>
    <source>
        <strain evidence="10">ATCC 29605 / DSM 3757 / JCM 8879 / NBRC 14742 / NCIMB 2012 / VKM B-1768 / DS2</strain>
    </source>
</reference>
<feature type="transmembrane region" description="Helical" evidence="7">
    <location>
        <begin position="150"/>
        <end position="170"/>
    </location>
</feature>
<keyword evidence="4" id="KW-0677">Repeat</keyword>
<feature type="transmembrane region" description="Helical" evidence="7">
    <location>
        <begin position="190"/>
        <end position="210"/>
    </location>
</feature>
<dbReference type="AlphaFoldDB" id="A0A384KVY6"/>
<dbReference type="InterPro" id="IPR004680">
    <property type="entry name" value="Cit_transptr-like_dom"/>
</dbReference>
<evidence type="ECO:0000259" key="8">
    <source>
        <dbReference type="Pfam" id="PF03600"/>
    </source>
</evidence>
<evidence type="ECO:0000313" key="9">
    <source>
        <dbReference type="EMBL" id="ELY25751.1"/>
    </source>
</evidence>
<feature type="domain" description="Citrate transporter-like" evidence="8">
    <location>
        <begin position="20"/>
        <end position="156"/>
    </location>
</feature>
<organism evidence="9 10">
    <name type="scientific">Haloferax volcanii (strain ATCC 29605 / DSM 3757 / JCM 8879 / NBRC 14742 / NCIMB 2012 / VKM B-1768 / DS2)</name>
    <name type="common">Halobacterium volcanii</name>
    <dbReference type="NCBI Taxonomy" id="309800"/>
    <lineage>
        <taxon>Archaea</taxon>
        <taxon>Methanobacteriati</taxon>
        <taxon>Methanobacteriota</taxon>
        <taxon>Stenosarchaea group</taxon>
        <taxon>Halobacteria</taxon>
        <taxon>Halobacteriales</taxon>
        <taxon>Haloferacaceae</taxon>
        <taxon>Haloferax</taxon>
    </lineage>
</organism>
<evidence type="ECO:0000256" key="5">
    <source>
        <dbReference type="ARBA" id="ARBA00022989"/>
    </source>
</evidence>